<dbReference type="OrthoDB" id="863394at2"/>
<keyword evidence="3" id="KW-1185">Reference proteome</keyword>
<keyword evidence="1" id="KW-0812">Transmembrane</keyword>
<accession>A0A521EUQ4</accession>
<organism evidence="2 3">
    <name type="scientific">Fodinibius sediminis</name>
    <dbReference type="NCBI Taxonomy" id="1214077"/>
    <lineage>
        <taxon>Bacteria</taxon>
        <taxon>Pseudomonadati</taxon>
        <taxon>Balneolota</taxon>
        <taxon>Balneolia</taxon>
        <taxon>Balneolales</taxon>
        <taxon>Balneolaceae</taxon>
        <taxon>Fodinibius</taxon>
    </lineage>
</organism>
<reference evidence="2 3" key="1">
    <citation type="submission" date="2017-05" db="EMBL/GenBank/DDBJ databases">
        <authorList>
            <person name="Varghese N."/>
            <person name="Submissions S."/>
        </authorList>
    </citation>
    <scope>NUCLEOTIDE SEQUENCE [LARGE SCALE GENOMIC DNA]</scope>
    <source>
        <strain evidence="2 3">DSM 21194</strain>
    </source>
</reference>
<sequence length="423" mass="49500">MNFIGIIKKAIHLNLDELNYAKNNFLGYKHIDADIIPVILFLIKETFYRIWLDSKAIFISNSSKGKHICFYGTKNQYNAIYPIVSNINNAEFCSIKDNKNLHLHTALGYVLSWFFFPFLLNKYVKKSKVEEKTSIACFIRSNFTVYGLFIWYSIYFSYIKPKSIIVANDHHFHFRLLKEVCKYIGIPICYIQHASVTKNFPKLDFDLSFLEGRDAYDKYSKKGIDSEVHLIGMPKFDRYSGQINNNIQLKSLGVAFNLLDDIERIKKFLNSIIKETNNIEITLRPHPRDDRINFFKKICDENNIRFSDAGEVNSFEFLGMVDAIISSESSIHLEAALMNVYPIYYRFSDEITDYYGYIENELVTDVFENHDPLIKFLDQLKIKRPTNIRERCKYYNSTIGTKHDGKSGKLIKKIFEGKKFNIN</sequence>
<feature type="transmembrane region" description="Helical" evidence="1">
    <location>
        <begin position="141"/>
        <end position="158"/>
    </location>
</feature>
<proteinExistence type="predicted"/>
<dbReference type="AlphaFoldDB" id="A0A521EUQ4"/>
<evidence type="ECO:0008006" key="4">
    <source>
        <dbReference type="Google" id="ProtNLM"/>
    </source>
</evidence>
<name>A0A521EUQ4_9BACT</name>
<dbReference type="InterPro" id="IPR043148">
    <property type="entry name" value="TagF_C"/>
</dbReference>
<dbReference type="SUPFAM" id="SSF53756">
    <property type="entry name" value="UDP-Glycosyltransferase/glycogen phosphorylase"/>
    <property type="match status" value="1"/>
</dbReference>
<dbReference type="Proteomes" id="UP000317593">
    <property type="component" value="Unassembled WGS sequence"/>
</dbReference>
<evidence type="ECO:0000313" key="3">
    <source>
        <dbReference type="Proteomes" id="UP000317593"/>
    </source>
</evidence>
<protein>
    <recommendedName>
        <fullName evidence="4">CDP-Glycerol:Poly(Glycerophosphate) glycerophosphotransferase</fullName>
    </recommendedName>
</protein>
<gene>
    <name evidence="2" type="ORF">SAMN06265218_11924</name>
</gene>
<dbReference type="EMBL" id="FXTH01000019">
    <property type="protein sequence ID" value="SMO87639.1"/>
    <property type="molecule type" value="Genomic_DNA"/>
</dbReference>
<dbReference type="Gene3D" id="3.40.50.12580">
    <property type="match status" value="1"/>
</dbReference>
<evidence type="ECO:0000256" key="1">
    <source>
        <dbReference type="SAM" id="Phobius"/>
    </source>
</evidence>
<keyword evidence="1" id="KW-0472">Membrane</keyword>
<feature type="transmembrane region" description="Helical" evidence="1">
    <location>
        <begin position="101"/>
        <end position="120"/>
    </location>
</feature>
<evidence type="ECO:0000313" key="2">
    <source>
        <dbReference type="EMBL" id="SMO87639.1"/>
    </source>
</evidence>
<dbReference type="RefSeq" id="WP_142715754.1">
    <property type="nucleotide sequence ID" value="NZ_FXTH01000019.1"/>
</dbReference>
<keyword evidence="1" id="KW-1133">Transmembrane helix</keyword>